<protein>
    <submittedName>
        <fullName evidence="4">Diguanylate cyclase (GGDEF)-like protein</fullName>
    </submittedName>
</protein>
<keyword evidence="5" id="KW-1185">Reference proteome</keyword>
<organism evidence="4 5">
    <name type="scientific">Sinimarinibacterium flocculans</name>
    <dbReference type="NCBI Taxonomy" id="985250"/>
    <lineage>
        <taxon>Bacteria</taxon>
        <taxon>Pseudomonadati</taxon>
        <taxon>Pseudomonadota</taxon>
        <taxon>Gammaproteobacteria</taxon>
        <taxon>Nevskiales</taxon>
        <taxon>Nevskiaceae</taxon>
        <taxon>Sinimarinibacterium</taxon>
    </lineage>
</organism>
<dbReference type="EMBL" id="QICN01000012">
    <property type="protein sequence ID" value="PXV64560.1"/>
    <property type="molecule type" value="Genomic_DNA"/>
</dbReference>
<dbReference type="SUPFAM" id="SSF55073">
    <property type="entry name" value="Nucleotide cyclase"/>
    <property type="match status" value="1"/>
</dbReference>
<accession>A0A318E384</accession>
<dbReference type="Gene3D" id="3.30.70.270">
    <property type="match status" value="1"/>
</dbReference>
<dbReference type="InterPro" id="IPR043128">
    <property type="entry name" value="Rev_trsase/Diguanyl_cyclase"/>
</dbReference>
<dbReference type="Pfam" id="PF00990">
    <property type="entry name" value="GGDEF"/>
    <property type="match status" value="1"/>
</dbReference>
<dbReference type="Pfam" id="PF13426">
    <property type="entry name" value="PAS_9"/>
    <property type="match status" value="1"/>
</dbReference>
<sequence>MPSMLTRTLGRRRAKRVVAWLSLVLIAAVLAALLHRFGLEPALGGDLDEKGRRLLRAASALQALMLLVVGYLVWNASVRKPVDRLFARLRTRKPPKQSHDAEQLRALTEEGDKRTAQLNAMMQMHRSLRDKLTSLGAEHVAALRSRDAALGITQDAIMLTDRTGAVTGVSAATATLLRSPRESLIGKRFDDVAPLFEDGNQHFRDHPLRNFLSTVAGSASGIPQIREAVLVNHENEPVPVFVTATAIIDSGGQSIGCSVRFSRADAPAPEKTGHQSLSLSDSEMDAWSSKLLSREPFERRLDELVADAVDNGVQHALIYLRVDDLDRINDQSGYWAGEQALWHAARNFSMSLTDVGTGYRPSNSRFAALLVGKTLERALEIAERVREHAESNQLVWNGKRIACNFSIAVLPIARSGGERAQLLGQAETLLAEAKNRGGNRVLHEVPADAPGARRRDDQT</sequence>
<dbReference type="SUPFAM" id="SSF55785">
    <property type="entry name" value="PYP-like sensor domain (PAS domain)"/>
    <property type="match status" value="1"/>
</dbReference>
<dbReference type="OrthoDB" id="7052318at2"/>
<feature type="compositionally biased region" description="Basic and acidic residues" evidence="1">
    <location>
        <begin position="441"/>
        <end position="459"/>
    </location>
</feature>
<dbReference type="PANTHER" id="PTHR44757">
    <property type="entry name" value="DIGUANYLATE CYCLASE DGCP"/>
    <property type="match status" value="1"/>
</dbReference>
<dbReference type="AlphaFoldDB" id="A0A318E384"/>
<dbReference type="Proteomes" id="UP000248330">
    <property type="component" value="Unassembled WGS sequence"/>
</dbReference>
<dbReference type="PROSITE" id="PS50887">
    <property type="entry name" value="GGDEF"/>
    <property type="match status" value="1"/>
</dbReference>
<comment type="caution">
    <text evidence="4">The sequence shown here is derived from an EMBL/GenBank/DDBJ whole genome shotgun (WGS) entry which is preliminary data.</text>
</comment>
<evidence type="ECO:0000256" key="1">
    <source>
        <dbReference type="SAM" id="MobiDB-lite"/>
    </source>
</evidence>
<evidence type="ECO:0000313" key="4">
    <source>
        <dbReference type="EMBL" id="PXV64560.1"/>
    </source>
</evidence>
<reference evidence="4 5" key="1">
    <citation type="submission" date="2018-04" db="EMBL/GenBank/DDBJ databases">
        <title>Genomic Encyclopedia of Type Strains, Phase IV (KMG-IV): sequencing the most valuable type-strain genomes for metagenomic binning, comparative biology and taxonomic classification.</title>
        <authorList>
            <person name="Goeker M."/>
        </authorList>
    </citation>
    <scope>NUCLEOTIDE SEQUENCE [LARGE SCALE GENOMIC DNA]</scope>
    <source>
        <strain evidence="4 5">DSM 104150</strain>
    </source>
</reference>
<gene>
    <name evidence="4" type="ORF">C8D93_11210</name>
</gene>
<dbReference type="CDD" id="cd01949">
    <property type="entry name" value="GGDEF"/>
    <property type="match status" value="1"/>
</dbReference>
<feature type="region of interest" description="Disordered" evidence="1">
    <location>
        <begin position="440"/>
        <end position="459"/>
    </location>
</feature>
<dbReference type="Gene3D" id="3.30.450.20">
    <property type="entry name" value="PAS domain"/>
    <property type="match status" value="1"/>
</dbReference>
<feature type="transmembrane region" description="Helical" evidence="2">
    <location>
        <begin position="55"/>
        <end position="74"/>
    </location>
</feature>
<dbReference type="InterPro" id="IPR000014">
    <property type="entry name" value="PAS"/>
</dbReference>
<evidence type="ECO:0000313" key="5">
    <source>
        <dbReference type="Proteomes" id="UP000248330"/>
    </source>
</evidence>
<name>A0A318E384_9GAMM</name>
<dbReference type="InterPro" id="IPR000160">
    <property type="entry name" value="GGDEF_dom"/>
</dbReference>
<dbReference type="RefSeq" id="WP_110266564.1">
    <property type="nucleotide sequence ID" value="NZ_JBHSCS010000012.1"/>
</dbReference>
<dbReference type="InterPro" id="IPR035965">
    <property type="entry name" value="PAS-like_dom_sf"/>
</dbReference>
<keyword evidence="2" id="KW-0472">Membrane</keyword>
<dbReference type="InterPro" id="IPR052155">
    <property type="entry name" value="Biofilm_reg_signaling"/>
</dbReference>
<keyword evidence="2" id="KW-0812">Transmembrane</keyword>
<keyword evidence="2" id="KW-1133">Transmembrane helix</keyword>
<dbReference type="NCBIfam" id="TIGR00254">
    <property type="entry name" value="GGDEF"/>
    <property type="match status" value="1"/>
</dbReference>
<dbReference type="InterPro" id="IPR029787">
    <property type="entry name" value="Nucleotide_cyclase"/>
</dbReference>
<dbReference type="PANTHER" id="PTHR44757:SF2">
    <property type="entry name" value="BIOFILM ARCHITECTURE MAINTENANCE PROTEIN MBAA"/>
    <property type="match status" value="1"/>
</dbReference>
<proteinExistence type="predicted"/>
<feature type="domain" description="GGDEF" evidence="3">
    <location>
        <begin position="313"/>
        <end position="446"/>
    </location>
</feature>
<evidence type="ECO:0000259" key="3">
    <source>
        <dbReference type="PROSITE" id="PS50887"/>
    </source>
</evidence>
<evidence type="ECO:0000256" key="2">
    <source>
        <dbReference type="SAM" id="Phobius"/>
    </source>
</evidence>
<dbReference type="SMART" id="SM00267">
    <property type="entry name" value="GGDEF"/>
    <property type="match status" value="1"/>
</dbReference>